<evidence type="ECO:0000256" key="4">
    <source>
        <dbReference type="ARBA" id="ARBA00023125"/>
    </source>
</evidence>
<evidence type="ECO:0000256" key="2">
    <source>
        <dbReference type="ARBA" id="ARBA00023015"/>
    </source>
</evidence>
<evidence type="ECO:0000256" key="5">
    <source>
        <dbReference type="ARBA" id="ARBA00023163"/>
    </source>
</evidence>
<feature type="domain" description="RNA polymerase sigma factor 70 region 4 type 2" evidence="7">
    <location>
        <begin position="122"/>
        <end position="174"/>
    </location>
</feature>
<dbReference type="InterPro" id="IPR007627">
    <property type="entry name" value="RNA_pol_sigma70_r2"/>
</dbReference>
<evidence type="ECO:0000313" key="8">
    <source>
        <dbReference type="EMBL" id="SEM19863.1"/>
    </source>
</evidence>
<dbReference type="SUPFAM" id="SSF88946">
    <property type="entry name" value="Sigma2 domain of RNA polymerase sigma factors"/>
    <property type="match status" value="1"/>
</dbReference>
<gene>
    <name evidence="8" type="ORF">SAMN05661044_04540</name>
</gene>
<dbReference type="Gene3D" id="1.10.10.10">
    <property type="entry name" value="Winged helix-like DNA-binding domain superfamily/Winged helix DNA-binding domain"/>
    <property type="match status" value="1"/>
</dbReference>
<reference evidence="9" key="1">
    <citation type="submission" date="2016-10" db="EMBL/GenBank/DDBJ databases">
        <authorList>
            <person name="Varghese N."/>
            <person name="Submissions S."/>
        </authorList>
    </citation>
    <scope>NUCLEOTIDE SEQUENCE [LARGE SCALE GENOMIC DNA]</scope>
    <source>
        <strain evidence="9">DSM 18733</strain>
    </source>
</reference>
<keyword evidence="4" id="KW-0238">DNA-binding</keyword>
<dbReference type="GO" id="GO:0016987">
    <property type="term" value="F:sigma factor activity"/>
    <property type="evidence" value="ECO:0007669"/>
    <property type="project" value="UniProtKB-KW"/>
</dbReference>
<name>A0A1H7WEC5_OLID1</name>
<keyword evidence="5" id="KW-0804">Transcription</keyword>
<evidence type="ECO:0000256" key="3">
    <source>
        <dbReference type="ARBA" id="ARBA00023082"/>
    </source>
</evidence>
<keyword evidence="9" id="KW-1185">Reference proteome</keyword>
<organism evidence="8 9">
    <name type="scientific">Olivibacter domesticus</name>
    <name type="common">Pseudosphingobacterium domesticum</name>
    <dbReference type="NCBI Taxonomy" id="407022"/>
    <lineage>
        <taxon>Bacteria</taxon>
        <taxon>Pseudomonadati</taxon>
        <taxon>Bacteroidota</taxon>
        <taxon>Sphingobacteriia</taxon>
        <taxon>Sphingobacteriales</taxon>
        <taxon>Sphingobacteriaceae</taxon>
        <taxon>Olivibacter</taxon>
    </lineage>
</organism>
<dbReference type="PANTHER" id="PTHR43133">
    <property type="entry name" value="RNA POLYMERASE ECF-TYPE SIGMA FACTO"/>
    <property type="match status" value="1"/>
</dbReference>
<feature type="domain" description="RNA polymerase sigma-70 region 2" evidence="6">
    <location>
        <begin position="29"/>
        <end position="94"/>
    </location>
</feature>
<dbReference type="RefSeq" id="WP_202907911.1">
    <property type="nucleotide sequence ID" value="NZ_FOAF01000008.1"/>
</dbReference>
<evidence type="ECO:0000259" key="6">
    <source>
        <dbReference type="Pfam" id="PF04542"/>
    </source>
</evidence>
<comment type="similarity">
    <text evidence="1">Belongs to the sigma-70 factor family. ECF subfamily.</text>
</comment>
<protein>
    <submittedName>
        <fullName evidence="8">RNA polymerase sigma-70 factor, ECF subfamily</fullName>
    </submittedName>
</protein>
<dbReference type="InterPro" id="IPR013325">
    <property type="entry name" value="RNA_pol_sigma_r2"/>
</dbReference>
<dbReference type="EMBL" id="FOAF01000008">
    <property type="protein sequence ID" value="SEM19863.1"/>
    <property type="molecule type" value="Genomic_DNA"/>
</dbReference>
<sequence length="196" mass="22908">MAPKESKEEDIRKLIQGCIKQDRSAQKELYRYFYALSMGICQRYANNKIDASSIMNEGFYKVFKNIKKYDFTKPFTAWISRIMTNSAIDFYRANLKFLNNDDIIEHDHVGADNSIYEKIDYQDLLVMIQNLSPAYRAVFNLYAIEGYTHEEIADILRISIGTSKSNLFKARAKLMEMLKRYETQPPSVLGDMDFNE</sequence>
<proteinExistence type="inferred from homology"/>
<dbReference type="InterPro" id="IPR013324">
    <property type="entry name" value="RNA_pol_sigma_r3/r4-like"/>
</dbReference>
<dbReference type="Proteomes" id="UP000199421">
    <property type="component" value="Unassembled WGS sequence"/>
</dbReference>
<dbReference type="STRING" id="407022.SAMN05661044_04540"/>
<dbReference type="InterPro" id="IPR013249">
    <property type="entry name" value="RNA_pol_sigma70_r4_t2"/>
</dbReference>
<dbReference type="PANTHER" id="PTHR43133:SF8">
    <property type="entry name" value="RNA POLYMERASE SIGMA FACTOR HI_1459-RELATED"/>
    <property type="match status" value="1"/>
</dbReference>
<dbReference type="GO" id="GO:0006352">
    <property type="term" value="P:DNA-templated transcription initiation"/>
    <property type="evidence" value="ECO:0007669"/>
    <property type="project" value="InterPro"/>
</dbReference>
<keyword evidence="2" id="KW-0805">Transcription regulation</keyword>
<evidence type="ECO:0000256" key="1">
    <source>
        <dbReference type="ARBA" id="ARBA00010641"/>
    </source>
</evidence>
<dbReference type="NCBIfam" id="TIGR02937">
    <property type="entry name" value="sigma70-ECF"/>
    <property type="match status" value="1"/>
</dbReference>
<dbReference type="AlphaFoldDB" id="A0A1H7WEC5"/>
<evidence type="ECO:0000259" key="7">
    <source>
        <dbReference type="Pfam" id="PF08281"/>
    </source>
</evidence>
<dbReference type="InterPro" id="IPR014284">
    <property type="entry name" value="RNA_pol_sigma-70_dom"/>
</dbReference>
<dbReference type="GO" id="GO:0003677">
    <property type="term" value="F:DNA binding"/>
    <property type="evidence" value="ECO:0007669"/>
    <property type="project" value="UniProtKB-KW"/>
</dbReference>
<accession>A0A1H7WEC5</accession>
<dbReference type="SUPFAM" id="SSF88659">
    <property type="entry name" value="Sigma3 and sigma4 domains of RNA polymerase sigma factors"/>
    <property type="match status" value="1"/>
</dbReference>
<keyword evidence="3" id="KW-0731">Sigma factor</keyword>
<dbReference type="Pfam" id="PF04542">
    <property type="entry name" value="Sigma70_r2"/>
    <property type="match status" value="1"/>
</dbReference>
<dbReference type="Pfam" id="PF08281">
    <property type="entry name" value="Sigma70_r4_2"/>
    <property type="match status" value="1"/>
</dbReference>
<dbReference type="InterPro" id="IPR036388">
    <property type="entry name" value="WH-like_DNA-bd_sf"/>
</dbReference>
<dbReference type="CDD" id="cd06171">
    <property type="entry name" value="Sigma70_r4"/>
    <property type="match status" value="1"/>
</dbReference>
<evidence type="ECO:0000313" key="9">
    <source>
        <dbReference type="Proteomes" id="UP000199421"/>
    </source>
</evidence>
<dbReference type="InterPro" id="IPR039425">
    <property type="entry name" value="RNA_pol_sigma-70-like"/>
</dbReference>
<dbReference type="Gene3D" id="1.10.1740.10">
    <property type="match status" value="1"/>
</dbReference>